<organism evidence="3 4">
    <name type="scientific">Rhodobacter capsulatus (strain ATCC BAA-309 / NBRC 16581 / SB1003)</name>
    <dbReference type="NCBI Taxonomy" id="272942"/>
    <lineage>
        <taxon>Bacteria</taxon>
        <taxon>Pseudomonadati</taxon>
        <taxon>Pseudomonadota</taxon>
        <taxon>Alphaproteobacteria</taxon>
        <taxon>Rhodobacterales</taxon>
        <taxon>Rhodobacter group</taxon>
        <taxon>Rhodobacter</taxon>
    </lineage>
</organism>
<feature type="region of interest" description="Disordered" evidence="1">
    <location>
        <begin position="42"/>
        <end position="70"/>
    </location>
</feature>
<keyword evidence="4" id="KW-1185">Reference proteome</keyword>
<reference evidence="3 4" key="2">
    <citation type="journal article" date="2010" name="J. Bacteriol.">
        <title>Complete genome sequence of the photosynthetic purple nonsulfur bacterium Rhodobacter capsulatus SB 1003.</title>
        <authorList>
            <person name="Strnad H."/>
            <person name="Lapidus A."/>
            <person name="Paces J."/>
            <person name="Ulbrich P."/>
            <person name="Vlcek C."/>
            <person name="Paces V."/>
            <person name="Haselkorn R."/>
        </authorList>
    </citation>
    <scope>NUCLEOTIDE SEQUENCE [LARGE SCALE GENOMIC DNA]</scope>
    <source>
        <strain evidence="4">ATCC BAA-309 / NBRC 16581 / SB1003</strain>
    </source>
</reference>
<dbReference type="KEGG" id="rcp:RCAP_rcc01955"/>
<dbReference type="AlphaFoldDB" id="D5AUR0"/>
<accession>D5AUR0</accession>
<name>D5AUR0_RHOCB</name>
<gene>
    <name evidence="3" type="ordered locus">RCAP_rcc01955</name>
</gene>
<dbReference type="Proteomes" id="UP000002361">
    <property type="component" value="Chromosome"/>
</dbReference>
<feature type="chain" id="PRO_5003068689" evidence="2">
    <location>
        <begin position="30"/>
        <end position="115"/>
    </location>
</feature>
<evidence type="ECO:0000313" key="3">
    <source>
        <dbReference type="EMBL" id="ADE85699.1"/>
    </source>
</evidence>
<proteinExistence type="predicted"/>
<dbReference type="HOGENOM" id="CLU_2107073_0_0_5"/>
<reference key="1">
    <citation type="submission" date="2008-12" db="EMBL/GenBank/DDBJ databases">
        <title>Complete genome sequence of Rhodobacter capsulatus SB1003.</title>
        <authorList>
            <person name="Strnad H."/>
            <person name="Lapidus A."/>
            <person name="Vlcek C."/>
            <person name="Ulbrich P."/>
            <person name="Paces J."/>
            <person name="Maltsev N."/>
            <person name="Kumar V."/>
            <person name="Kogan Y."/>
            <person name="Milgram A."/>
            <person name="Rebrekov D."/>
            <person name="Mazur M."/>
            <person name="Cox R."/>
            <person name="Kyrpides N."/>
            <person name="Kolar M."/>
            <person name="Sachova J."/>
            <person name="Ridl J."/>
            <person name="Ivanova N."/>
            <person name="Kapatral V."/>
            <person name="Los T."/>
            <person name="Lykidis A."/>
            <person name="Mikhailova N."/>
            <person name="Reznik G."/>
            <person name="Vasieva O."/>
            <person name="Fonstein M."/>
            <person name="Paces V."/>
            <person name="Haselkorn R."/>
        </authorList>
    </citation>
    <scope>NUCLEOTIDE SEQUENCE</scope>
    <source>
        <strain>SB1003</strain>
    </source>
</reference>
<keyword evidence="2" id="KW-0732">Signal</keyword>
<evidence type="ECO:0000313" key="4">
    <source>
        <dbReference type="Proteomes" id="UP000002361"/>
    </source>
</evidence>
<evidence type="ECO:0000256" key="2">
    <source>
        <dbReference type="SAM" id="SignalP"/>
    </source>
</evidence>
<dbReference type="EMBL" id="CP001312">
    <property type="protein sequence ID" value="ADE85699.1"/>
    <property type="molecule type" value="Genomic_DNA"/>
</dbReference>
<feature type="compositionally biased region" description="Low complexity" evidence="1">
    <location>
        <begin position="42"/>
        <end position="65"/>
    </location>
</feature>
<feature type="signal peptide" evidence="2">
    <location>
        <begin position="1"/>
        <end position="29"/>
    </location>
</feature>
<sequence length="115" mass="10908">MLTQIFLETIMKKICLACLLCALPFAVQAQQVPGAARVSAKAPAAQPPAVKTPAAKPGAPGGAAADAKEAGVEPEATGFFPLLGGLGALGGVAAAGVVAAAVAGGGGGATTDTQQ</sequence>
<dbReference type="STRING" id="272942.RCAP_rcc01955"/>
<protein>
    <submittedName>
        <fullName evidence="3">Uncharacterized protein</fullName>
    </submittedName>
</protein>
<evidence type="ECO:0000256" key="1">
    <source>
        <dbReference type="SAM" id="MobiDB-lite"/>
    </source>
</evidence>